<dbReference type="InterPro" id="IPR008269">
    <property type="entry name" value="Lon_proteolytic"/>
</dbReference>
<dbReference type="GO" id="GO:0006508">
    <property type="term" value="P:proteolysis"/>
    <property type="evidence" value="ECO:0007669"/>
    <property type="project" value="InterPro"/>
</dbReference>
<proteinExistence type="predicted"/>
<dbReference type="GO" id="GO:0004252">
    <property type="term" value="F:serine-type endopeptidase activity"/>
    <property type="evidence" value="ECO:0007669"/>
    <property type="project" value="InterPro"/>
</dbReference>
<dbReference type="Pfam" id="PF05362">
    <property type="entry name" value="Lon_C"/>
    <property type="match status" value="1"/>
</dbReference>
<dbReference type="PANTHER" id="PTHR10046">
    <property type="entry name" value="ATP DEPENDENT LON PROTEASE FAMILY MEMBER"/>
    <property type="match status" value="1"/>
</dbReference>
<dbReference type="GO" id="GO:0005524">
    <property type="term" value="F:ATP binding"/>
    <property type="evidence" value="ECO:0007669"/>
    <property type="project" value="InterPro"/>
</dbReference>
<dbReference type="Pfam" id="PF13180">
    <property type="entry name" value="PDZ_2"/>
    <property type="match status" value="1"/>
</dbReference>
<dbReference type="AlphaFoldDB" id="X1GVD1"/>
<dbReference type="SUPFAM" id="SSF54211">
    <property type="entry name" value="Ribosomal protein S5 domain 2-like"/>
    <property type="match status" value="1"/>
</dbReference>
<name>X1GVD1_9ZZZZ</name>
<dbReference type="GO" id="GO:0004176">
    <property type="term" value="F:ATP-dependent peptidase activity"/>
    <property type="evidence" value="ECO:0007669"/>
    <property type="project" value="InterPro"/>
</dbReference>
<feature type="non-terminal residue" evidence="2">
    <location>
        <position position="1"/>
    </location>
</feature>
<dbReference type="SUPFAM" id="SSF50156">
    <property type="entry name" value="PDZ domain-like"/>
    <property type="match status" value="1"/>
</dbReference>
<dbReference type="GO" id="GO:0030163">
    <property type="term" value="P:protein catabolic process"/>
    <property type="evidence" value="ECO:0007669"/>
    <property type="project" value="InterPro"/>
</dbReference>
<dbReference type="SMART" id="SM00228">
    <property type="entry name" value="PDZ"/>
    <property type="match status" value="1"/>
</dbReference>
<protein>
    <recommendedName>
        <fullName evidence="1">PDZ domain-containing protein</fullName>
    </recommendedName>
</protein>
<dbReference type="InterPro" id="IPR036034">
    <property type="entry name" value="PDZ_sf"/>
</dbReference>
<dbReference type="PROSITE" id="PS50106">
    <property type="entry name" value="PDZ"/>
    <property type="match status" value="1"/>
</dbReference>
<accession>X1GVD1</accession>
<dbReference type="EMBL" id="BARU01007480">
    <property type="protein sequence ID" value="GAH45554.1"/>
    <property type="molecule type" value="Genomic_DNA"/>
</dbReference>
<dbReference type="InterPro" id="IPR001478">
    <property type="entry name" value="PDZ"/>
</dbReference>
<evidence type="ECO:0000313" key="2">
    <source>
        <dbReference type="EMBL" id="GAH45554.1"/>
    </source>
</evidence>
<dbReference type="Gene3D" id="3.30.230.10">
    <property type="match status" value="1"/>
</dbReference>
<sequence>GLNSPFSQEISAVAALRLLGDQVPEKLMVTEVDDDGPSADSLRQGDRIIGVDGVRVTSAKQGLADLRAREPGDDVAVAVRRDGQRRGFTLSTEPSPDDEAIPVIGIQVGVDYILPFDVRINLGDEIGGPSAGTVFALAIYDKLTEGSLIGGMDVAGTGSILANGTVESIGGIQQKVVGAEDAGASVFLVPAANCEEALGGDVDASDITLVDVATLEDAVDALSVLADDPGAEVETCG</sequence>
<dbReference type="InterPro" id="IPR020568">
    <property type="entry name" value="Ribosomal_Su5_D2-typ_SF"/>
</dbReference>
<dbReference type="InterPro" id="IPR027065">
    <property type="entry name" value="Lon_Prtase"/>
</dbReference>
<dbReference type="InterPro" id="IPR014721">
    <property type="entry name" value="Ribsml_uS5_D2-typ_fold_subgr"/>
</dbReference>
<evidence type="ECO:0000259" key="1">
    <source>
        <dbReference type="PROSITE" id="PS50106"/>
    </source>
</evidence>
<dbReference type="Gene3D" id="2.30.42.10">
    <property type="match status" value="1"/>
</dbReference>
<organism evidence="2">
    <name type="scientific">marine sediment metagenome</name>
    <dbReference type="NCBI Taxonomy" id="412755"/>
    <lineage>
        <taxon>unclassified sequences</taxon>
        <taxon>metagenomes</taxon>
        <taxon>ecological metagenomes</taxon>
    </lineage>
</organism>
<feature type="domain" description="PDZ" evidence="1">
    <location>
        <begin position="19"/>
        <end position="83"/>
    </location>
</feature>
<gene>
    <name evidence="2" type="ORF">S03H2_14732</name>
</gene>
<reference evidence="2" key="1">
    <citation type="journal article" date="2014" name="Front. Microbiol.">
        <title>High frequency of phylogenetically diverse reductive dehalogenase-homologous genes in deep subseafloor sedimentary metagenomes.</title>
        <authorList>
            <person name="Kawai M."/>
            <person name="Futagami T."/>
            <person name="Toyoda A."/>
            <person name="Takaki Y."/>
            <person name="Nishi S."/>
            <person name="Hori S."/>
            <person name="Arai W."/>
            <person name="Tsubouchi T."/>
            <person name="Morono Y."/>
            <person name="Uchiyama I."/>
            <person name="Ito T."/>
            <person name="Fujiyama A."/>
            <person name="Inagaki F."/>
            <person name="Takami H."/>
        </authorList>
    </citation>
    <scope>NUCLEOTIDE SEQUENCE</scope>
    <source>
        <strain evidence="2">Expedition CK06-06</strain>
    </source>
</reference>
<comment type="caution">
    <text evidence="2">The sequence shown here is derived from an EMBL/GenBank/DDBJ whole genome shotgun (WGS) entry which is preliminary data.</text>
</comment>